<keyword evidence="2" id="KW-1133">Transmembrane helix</keyword>
<feature type="transmembrane region" description="Helical" evidence="2">
    <location>
        <begin position="45"/>
        <end position="63"/>
    </location>
</feature>
<evidence type="ECO:0000256" key="1">
    <source>
        <dbReference type="SAM" id="MobiDB-lite"/>
    </source>
</evidence>
<feature type="transmembrane region" description="Helical" evidence="2">
    <location>
        <begin position="21"/>
        <end position="39"/>
    </location>
</feature>
<keyword evidence="2" id="KW-0472">Membrane</keyword>
<dbReference type="InterPro" id="IPR021682">
    <property type="entry name" value="DUF2933"/>
</dbReference>
<evidence type="ECO:0000313" key="4">
    <source>
        <dbReference type="Proteomes" id="UP001056132"/>
    </source>
</evidence>
<dbReference type="RefSeq" id="WP_250024847.1">
    <property type="nucleotide sequence ID" value="NZ_CP097330.1"/>
</dbReference>
<sequence>MKNCTPQSSALGRGAHGFKRFRWLFLCATAGVGAIALGVGHWNHIGPWLPFALVLLCPLMHFFHGSRDGHGGSAVAGRLDDSVDARRNH</sequence>
<keyword evidence="2" id="KW-0812">Transmembrane</keyword>
<dbReference type="Pfam" id="PF11666">
    <property type="entry name" value="DUF2933"/>
    <property type="match status" value="1"/>
</dbReference>
<proteinExistence type="predicted"/>
<dbReference type="Proteomes" id="UP001056132">
    <property type="component" value="Chromosome 1"/>
</dbReference>
<dbReference type="EMBL" id="CP097330">
    <property type="protein sequence ID" value="URF03987.1"/>
    <property type="molecule type" value="Genomic_DNA"/>
</dbReference>
<dbReference type="KEGG" id="ccam:M5D45_16115"/>
<accession>A0AAE9L0L2</accession>
<name>A0AAE9L0L2_9BURK</name>
<evidence type="ECO:0000256" key="2">
    <source>
        <dbReference type="SAM" id="Phobius"/>
    </source>
</evidence>
<gene>
    <name evidence="3" type="ORF">M5D45_16115</name>
</gene>
<feature type="compositionally biased region" description="Basic and acidic residues" evidence="1">
    <location>
        <begin position="78"/>
        <end position="89"/>
    </location>
</feature>
<reference evidence="3" key="1">
    <citation type="journal article" date="2022" name="Microbiol. Resour. Announc.">
        <title>Genome Sequence of Cupriavidus campinensis Strain G5, a Member of a Bacterial Consortium Capable of Polyethylene Degradation.</title>
        <authorList>
            <person name="Schneider B."/>
            <person name="Pfeiffer F."/>
            <person name="Dyall-Smith M."/>
            <person name="Kunte H.J."/>
        </authorList>
    </citation>
    <scope>NUCLEOTIDE SEQUENCE</scope>
    <source>
        <strain evidence="3">G5</strain>
    </source>
</reference>
<evidence type="ECO:0000313" key="3">
    <source>
        <dbReference type="EMBL" id="URF03987.1"/>
    </source>
</evidence>
<feature type="region of interest" description="Disordered" evidence="1">
    <location>
        <begin position="67"/>
        <end position="89"/>
    </location>
</feature>
<reference evidence="3" key="2">
    <citation type="submission" date="2022-05" db="EMBL/GenBank/DDBJ databases">
        <authorList>
            <person name="Kunte H.-J."/>
        </authorList>
    </citation>
    <scope>NUCLEOTIDE SEQUENCE</scope>
    <source>
        <strain evidence="3">G5</strain>
    </source>
</reference>
<dbReference type="AlphaFoldDB" id="A0AAE9L0L2"/>
<organism evidence="3 4">
    <name type="scientific">Cupriavidus campinensis</name>
    <dbReference type="NCBI Taxonomy" id="151783"/>
    <lineage>
        <taxon>Bacteria</taxon>
        <taxon>Pseudomonadati</taxon>
        <taxon>Pseudomonadota</taxon>
        <taxon>Betaproteobacteria</taxon>
        <taxon>Burkholderiales</taxon>
        <taxon>Burkholderiaceae</taxon>
        <taxon>Cupriavidus</taxon>
    </lineage>
</organism>
<protein>
    <submittedName>
        <fullName evidence="3">DUF2933 domain-containing protein</fullName>
    </submittedName>
</protein>